<feature type="transmembrane region" description="Helical" evidence="6">
    <location>
        <begin position="12"/>
        <end position="30"/>
    </location>
</feature>
<keyword evidence="4 6" id="KW-1133">Transmembrane helix</keyword>
<evidence type="ECO:0000256" key="4">
    <source>
        <dbReference type="ARBA" id="ARBA00022989"/>
    </source>
</evidence>
<proteinExistence type="inferred from homology"/>
<feature type="transmembrane region" description="Helical" evidence="6">
    <location>
        <begin position="66"/>
        <end position="85"/>
    </location>
</feature>
<comment type="caution">
    <text evidence="7">The sequence shown here is derived from an EMBL/GenBank/DDBJ whole genome shotgun (WGS) entry which is preliminary data.</text>
</comment>
<evidence type="ECO:0000256" key="3">
    <source>
        <dbReference type="ARBA" id="ARBA00022692"/>
    </source>
</evidence>
<gene>
    <name evidence="7" type="ORF">METHB2_190054</name>
</gene>
<evidence type="ECO:0000313" key="7">
    <source>
        <dbReference type="EMBL" id="CAA9890167.1"/>
    </source>
</evidence>
<name>A0A8S0X7L4_9GAMM</name>
<evidence type="ECO:0000256" key="5">
    <source>
        <dbReference type="ARBA" id="ARBA00023136"/>
    </source>
</evidence>
<dbReference type="RefSeq" id="WP_174625127.1">
    <property type="nucleotide sequence ID" value="NZ_CADCXN010000046.1"/>
</dbReference>
<dbReference type="Proteomes" id="UP000494216">
    <property type="component" value="Unassembled WGS sequence"/>
</dbReference>
<evidence type="ECO:0000256" key="6">
    <source>
        <dbReference type="SAM" id="Phobius"/>
    </source>
</evidence>
<dbReference type="Pfam" id="PF01594">
    <property type="entry name" value="AI-2E_transport"/>
    <property type="match status" value="1"/>
</dbReference>
<dbReference type="GO" id="GO:0016020">
    <property type="term" value="C:membrane"/>
    <property type="evidence" value="ECO:0007669"/>
    <property type="project" value="UniProtKB-SubCell"/>
</dbReference>
<keyword evidence="3 6" id="KW-0812">Transmembrane</keyword>
<feature type="transmembrane region" description="Helical" evidence="6">
    <location>
        <begin position="36"/>
        <end position="54"/>
    </location>
</feature>
<keyword evidence="8" id="KW-1185">Reference proteome</keyword>
<evidence type="ECO:0000256" key="2">
    <source>
        <dbReference type="ARBA" id="ARBA00009773"/>
    </source>
</evidence>
<dbReference type="EMBL" id="CADCXN010000046">
    <property type="protein sequence ID" value="CAA9890167.1"/>
    <property type="molecule type" value="Genomic_DNA"/>
</dbReference>
<feature type="transmembrane region" description="Helical" evidence="6">
    <location>
        <begin position="308"/>
        <end position="341"/>
    </location>
</feature>
<feature type="transmembrane region" description="Helical" evidence="6">
    <location>
        <begin position="242"/>
        <end position="263"/>
    </location>
</feature>
<dbReference type="PANTHER" id="PTHR21716:SF4">
    <property type="entry name" value="TRANSMEMBRANE PROTEIN 245"/>
    <property type="match status" value="1"/>
</dbReference>
<dbReference type="AlphaFoldDB" id="A0A8S0X7L4"/>
<protein>
    <submittedName>
        <fullName evidence="7">Calcium-translocating P-type ATPase, PMCA-type</fullName>
    </submittedName>
</protein>
<dbReference type="InterPro" id="IPR002549">
    <property type="entry name" value="AI-2E-like"/>
</dbReference>
<feature type="transmembrane region" description="Helical" evidence="6">
    <location>
        <begin position="213"/>
        <end position="236"/>
    </location>
</feature>
<feature type="transmembrane region" description="Helical" evidence="6">
    <location>
        <begin position="156"/>
        <end position="178"/>
    </location>
</feature>
<reference evidence="7 8" key="1">
    <citation type="submission" date="2020-02" db="EMBL/GenBank/DDBJ databases">
        <authorList>
            <person name="Hogendoorn C."/>
        </authorList>
    </citation>
    <scope>NUCLEOTIDE SEQUENCE [LARGE SCALE GENOMIC DNA]</scope>
    <source>
        <strain evidence="7">METHB21</strain>
    </source>
</reference>
<sequence length="368" mass="40504">MSELLSEKPIRYLIPGILLAGLLWLGFMVLREFLFTLTWALILAYVMWPPYRLLRSRLKGRATLSAAVMTGIIAVVIFMTVYWLGAMLQVEIKIAYQTLAYNFVQGPLRLPDFISHIPGLGKYLQEWLDRLNNDRMEVAGQLANWARQWLGQFARFLGGIGGYLLRLGVILTTVFFCFRDGDEVLRQLHQGLVRFLGKYQHVYLQAAGDTTRAVVYGLVLAALAQGIMAGLGYAVAGVKAPVLFGAITALLAMLPMGATLVWMPIGITLILTDQFWPGIGLLLWGVLVVSTVDNVIRPIVISGASRVPFLVVLFGVLGGLTAFGMVGLFLGPVILSVLLAVWQAWLKQQRQDETAVENPGEEGGNKGQ</sequence>
<evidence type="ECO:0000256" key="1">
    <source>
        <dbReference type="ARBA" id="ARBA00004141"/>
    </source>
</evidence>
<dbReference type="PANTHER" id="PTHR21716">
    <property type="entry name" value="TRANSMEMBRANE PROTEIN"/>
    <property type="match status" value="1"/>
</dbReference>
<evidence type="ECO:0000313" key="8">
    <source>
        <dbReference type="Proteomes" id="UP000494216"/>
    </source>
</evidence>
<organism evidence="7 8">
    <name type="scientific">Candidatus Methylobacter favarea</name>
    <dbReference type="NCBI Taxonomy" id="2707345"/>
    <lineage>
        <taxon>Bacteria</taxon>
        <taxon>Pseudomonadati</taxon>
        <taxon>Pseudomonadota</taxon>
        <taxon>Gammaproteobacteria</taxon>
        <taxon>Methylococcales</taxon>
        <taxon>Methylococcaceae</taxon>
        <taxon>Methylobacter</taxon>
    </lineage>
</organism>
<feature type="transmembrane region" description="Helical" evidence="6">
    <location>
        <begin position="275"/>
        <end position="296"/>
    </location>
</feature>
<comment type="similarity">
    <text evidence="2">Belongs to the autoinducer-2 exporter (AI-2E) (TC 2.A.86) family.</text>
</comment>
<accession>A0A8S0X7L4</accession>
<keyword evidence="5 6" id="KW-0472">Membrane</keyword>
<comment type="subcellular location">
    <subcellularLocation>
        <location evidence="1">Membrane</location>
        <topology evidence="1">Multi-pass membrane protein</topology>
    </subcellularLocation>
</comment>